<name>A0A5D4NJL4_9BACI</name>
<protein>
    <submittedName>
        <fullName evidence="4">Thiazole tautomerase TenI</fullName>
    </submittedName>
</protein>
<dbReference type="EMBL" id="VTEI01000019">
    <property type="protein sequence ID" value="TYS13536.1"/>
    <property type="molecule type" value="Genomic_DNA"/>
</dbReference>
<dbReference type="GO" id="GO:0009228">
    <property type="term" value="P:thiamine biosynthetic process"/>
    <property type="evidence" value="ECO:0007669"/>
    <property type="project" value="UniProtKB-KW"/>
</dbReference>
<dbReference type="Pfam" id="PF02581">
    <property type="entry name" value="TMP-TENI"/>
    <property type="match status" value="1"/>
</dbReference>
<organism evidence="4 5">
    <name type="scientific">Rossellomorea vietnamensis</name>
    <dbReference type="NCBI Taxonomy" id="218284"/>
    <lineage>
        <taxon>Bacteria</taxon>
        <taxon>Bacillati</taxon>
        <taxon>Bacillota</taxon>
        <taxon>Bacilli</taxon>
        <taxon>Bacillales</taxon>
        <taxon>Bacillaceae</taxon>
        <taxon>Rossellomorea</taxon>
    </lineage>
</organism>
<feature type="domain" description="Thiamine phosphate synthase/TenI" evidence="3">
    <location>
        <begin position="26"/>
        <end position="182"/>
    </location>
</feature>
<accession>A0A5D4NJL4</accession>
<dbReference type="GO" id="GO:0005737">
    <property type="term" value="C:cytoplasm"/>
    <property type="evidence" value="ECO:0007669"/>
    <property type="project" value="TreeGrafter"/>
</dbReference>
<dbReference type="InterPro" id="IPR013785">
    <property type="entry name" value="Aldolase_TIM"/>
</dbReference>
<evidence type="ECO:0000313" key="4">
    <source>
        <dbReference type="EMBL" id="TYS13536.1"/>
    </source>
</evidence>
<dbReference type="SUPFAM" id="SSF51391">
    <property type="entry name" value="Thiamin phosphate synthase"/>
    <property type="match status" value="1"/>
</dbReference>
<dbReference type="InterPro" id="IPR036206">
    <property type="entry name" value="ThiamineP_synth_sf"/>
</dbReference>
<dbReference type="RefSeq" id="WP_148942126.1">
    <property type="nucleotide sequence ID" value="NZ_VTEI01000019.1"/>
</dbReference>
<evidence type="ECO:0000256" key="2">
    <source>
        <dbReference type="ARBA" id="ARBA00022977"/>
    </source>
</evidence>
<dbReference type="NCBIfam" id="NF005819">
    <property type="entry name" value="PRK07695.1"/>
    <property type="match status" value="1"/>
</dbReference>
<keyword evidence="2" id="KW-0784">Thiamine biosynthesis</keyword>
<dbReference type="PANTHER" id="PTHR20857">
    <property type="entry name" value="THIAMINE-PHOSPHATE PYROPHOSPHORYLASE"/>
    <property type="match status" value="1"/>
</dbReference>
<dbReference type="AlphaFoldDB" id="A0A5D4NJL4"/>
<proteinExistence type="predicted"/>
<dbReference type="CDD" id="cd00564">
    <property type="entry name" value="TMP_TenI"/>
    <property type="match status" value="1"/>
</dbReference>
<dbReference type="GO" id="GO:0004789">
    <property type="term" value="F:thiamine-phosphate diphosphorylase activity"/>
    <property type="evidence" value="ECO:0007669"/>
    <property type="project" value="TreeGrafter"/>
</dbReference>
<evidence type="ECO:0000256" key="1">
    <source>
        <dbReference type="ARBA" id="ARBA00004948"/>
    </source>
</evidence>
<dbReference type="OrthoDB" id="9815348at2"/>
<comment type="pathway">
    <text evidence="1">Cofactor biosynthesis; thiamine diphosphate biosynthesis.</text>
</comment>
<evidence type="ECO:0000259" key="3">
    <source>
        <dbReference type="Pfam" id="PF02581"/>
    </source>
</evidence>
<dbReference type="Proteomes" id="UP000322267">
    <property type="component" value="Unassembled WGS sequence"/>
</dbReference>
<gene>
    <name evidence="4" type="primary">tenI</name>
    <name evidence="4" type="ORF">FZC78_21495</name>
</gene>
<dbReference type="PANTHER" id="PTHR20857:SF22">
    <property type="entry name" value="THIAZOLE TAUTOMERASE"/>
    <property type="match status" value="1"/>
</dbReference>
<evidence type="ECO:0000313" key="5">
    <source>
        <dbReference type="Proteomes" id="UP000322267"/>
    </source>
</evidence>
<dbReference type="Gene3D" id="3.20.20.70">
    <property type="entry name" value="Aldolase class I"/>
    <property type="match status" value="1"/>
</dbReference>
<sequence length="205" mass="22345">MDKCLLHAVTSGNRPVNEVVSICQDINPYVDSLHIREHRKTAREIYEIGKELIESGIPVSKLVVNNRVDAAAALGIPRVQLGFHSLPVSAIKNAYPELSIGKSVHSLKEALAAEEEGADSLLYGHVYPTLSKEGLQPRGLEELRDIADAVSILVFAIGGIKPSNVKEVVQTGCYGVTVMSGIFNAVKPSKAAYEYKNQLERMLHE</sequence>
<comment type="caution">
    <text evidence="4">The sequence shown here is derived from an EMBL/GenBank/DDBJ whole genome shotgun (WGS) entry which is preliminary data.</text>
</comment>
<reference evidence="4 5" key="1">
    <citation type="submission" date="2019-08" db="EMBL/GenBank/DDBJ databases">
        <title>Bacillus genomes from the desert of Cuatro Cienegas, Coahuila.</title>
        <authorList>
            <person name="Olmedo-Alvarez G."/>
        </authorList>
    </citation>
    <scope>NUCLEOTIDE SEQUENCE [LARGE SCALE GENOMIC DNA]</scope>
    <source>
        <strain evidence="4 5">CH34_1T</strain>
    </source>
</reference>
<dbReference type="InterPro" id="IPR022998">
    <property type="entry name" value="ThiamineP_synth_TenI"/>
</dbReference>